<keyword evidence="2" id="KW-1185">Reference proteome</keyword>
<evidence type="ECO:0000313" key="2">
    <source>
        <dbReference type="Proteomes" id="UP001157418"/>
    </source>
</evidence>
<comment type="caution">
    <text evidence="1">The sequence shown here is derived from an EMBL/GenBank/DDBJ whole genome shotgun (WGS) entry which is preliminary data.</text>
</comment>
<proteinExistence type="predicted"/>
<organism evidence="1 2">
    <name type="scientific">Lactuca virosa</name>
    <dbReference type="NCBI Taxonomy" id="75947"/>
    <lineage>
        <taxon>Eukaryota</taxon>
        <taxon>Viridiplantae</taxon>
        <taxon>Streptophyta</taxon>
        <taxon>Embryophyta</taxon>
        <taxon>Tracheophyta</taxon>
        <taxon>Spermatophyta</taxon>
        <taxon>Magnoliopsida</taxon>
        <taxon>eudicotyledons</taxon>
        <taxon>Gunneridae</taxon>
        <taxon>Pentapetalae</taxon>
        <taxon>asterids</taxon>
        <taxon>campanulids</taxon>
        <taxon>Asterales</taxon>
        <taxon>Asteraceae</taxon>
        <taxon>Cichorioideae</taxon>
        <taxon>Cichorieae</taxon>
        <taxon>Lactucinae</taxon>
        <taxon>Lactuca</taxon>
    </lineage>
</organism>
<gene>
    <name evidence="1" type="ORF">LVIROSA_LOCUS19403</name>
</gene>
<sequence length="93" mass="10694">MTSVFHYLGSPITFLNSTPATVKSMYPYDFIWFHRPGNKFHSPSSTLEPMTRYVEVIDDDGFQVVFLSPELKGFANFESLKLKFSTEMMKNNG</sequence>
<reference evidence="1 2" key="1">
    <citation type="submission" date="2022-01" db="EMBL/GenBank/DDBJ databases">
        <authorList>
            <person name="Xiong W."/>
            <person name="Schranz E."/>
        </authorList>
    </citation>
    <scope>NUCLEOTIDE SEQUENCE [LARGE SCALE GENOMIC DNA]</scope>
</reference>
<dbReference type="AlphaFoldDB" id="A0AAU9N4U4"/>
<dbReference type="Proteomes" id="UP001157418">
    <property type="component" value="Unassembled WGS sequence"/>
</dbReference>
<evidence type="ECO:0000313" key="1">
    <source>
        <dbReference type="EMBL" id="CAH1432776.1"/>
    </source>
</evidence>
<protein>
    <submittedName>
        <fullName evidence="1">Uncharacterized protein</fullName>
    </submittedName>
</protein>
<accession>A0AAU9N4U4</accession>
<name>A0AAU9N4U4_9ASTR</name>
<dbReference type="EMBL" id="CAKMRJ010003334">
    <property type="protein sequence ID" value="CAH1432776.1"/>
    <property type="molecule type" value="Genomic_DNA"/>
</dbReference>